<organism evidence="2 3">
    <name type="scientific">Desmophyllum pertusum</name>
    <dbReference type="NCBI Taxonomy" id="174260"/>
    <lineage>
        <taxon>Eukaryota</taxon>
        <taxon>Metazoa</taxon>
        <taxon>Cnidaria</taxon>
        <taxon>Anthozoa</taxon>
        <taxon>Hexacorallia</taxon>
        <taxon>Scleractinia</taxon>
        <taxon>Caryophylliina</taxon>
        <taxon>Caryophylliidae</taxon>
        <taxon>Desmophyllum</taxon>
    </lineage>
</organism>
<dbReference type="Proteomes" id="UP001163046">
    <property type="component" value="Unassembled WGS sequence"/>
</dbReference>
<comment type="caution">
    <text evidence="2">The sequence shown here is derived from an EMBL/GenBank/DDBJ whole genome shotgun (WGS) entry which is preliminary data.</text>
</comment>
<protein>
    <submittedName>
        <fullName evidence="2">CUE domain-containing protein 1</fullName>
    </submittedName>
</protein>
<dbReference type="EMBL" id="MU825874">
    <property type="protein sequence ID" value="KAJ7387004.1"/>
    <property type="molecule type" value="Genomic_DNA"/>
</dbReference>
<feature type="region of interest" description="Disordered" evidence="1">
    <location>
        <begin position="51"/>
        <end position="107"/>
    </location>
</feature>
<accession>A0A9W9ZTS0</accession>
<dbReference type="AlphaFoldDB" id="A0A9W9ZTS0"/>
<reference evidence="2" key="1">
    <citation type="submission" date="2023-01" db="EMBL/GenBank/DDBJ databases">
        <title>Genome assembly of the deep-sea coral Lophelia pertusa.</title>
        <authorList>
            <person name="Herrera S."/>
            <person name="Cordes E."/>
        </authorList>
    </citation>
    <scope>NUCLEOTIDE SEQUENCE</scope>
    <source>
        <strain evidence="2">USNM1676648</strain>
        <tissue evidence="2">Polyp</tissue>
    </source>
</reference>
<name>A0A9W9ZTS0_9CNID</name>
<dbReference type="OrthoDB" id="5978700at2759"/>
<sequence length="151" mass="16677">MGDKQLERFLEDEKLAMVLQNQEFMRELRHNKDFMLSLEKDRQINTTVAARNIAPVETPANNVPIAAGNSSGHSPQTQTQTPTRTSPVTPAEPVAGAVGGHPAAAAAPHDDAVLRERLKHMGKSTRKKFDKLAKMFHRKNVNRAKVSFGMP</sequence>
<evidence type="ECO:0000313" key="2">
    <source>
        <dbReference type="EMBL" id="KAJ7387004.1"/>
    </source>
</evidence>
<evidence type="ECO:0000256" key="1">
    <source>
        <dbReference type="SAM" id="MobiDB-lite"/>
    </source>
</evidence>
<proteinExistence type="predicted"/>
<dbReference type="PANTHER" id="PTHR13467">
    <property type="entry name" value="CUE DOMAIN CONTAINING PROTEIN 1"/>
    <property type="match status" value="1"/>
</dbReference>
<dbReference type="InterPro" id="IPR040192">
    <property type="entry name" value="CUEDC1"/>
</dbReference>
<keyword evidence="3" id="KW-1185">Reference proteome</keyword>
<gene>
    <name evidence="2" type="primary">CUEDC1_1</name>
    <name evidence="2" type="ORF">OS493_003967</name>
</gene>
<feature type="compositionally biased region" description="Low complexity" evidence="1">
    <location>
        <begin position="70"/>
        <end position="107"/>
    </location>
</feature>
<evidence type="ECO:0000313" key="3">
    <source>
        <dbReference type="Proteomes" id="UP001163046"/>
    </source>
</evidence>
<dbReference type="PANTHER" id="PTHR13467:SF3">
    <property type="entry name" value="CUE DOMAIN-CONTAINING PROTEIN 1"/>
    <property type="match status" value="1"/>
</dbReference>